<dbReference type="InterPro" id="IPR055302">
    <property type="entry name" value="F-box_dom-containing"/>
</dbReference>
<dbReference type="SUPFAM" id="SSF81383">
    <property type="entry name" value="F-box domain"/>
    <property type="match status" value="1"/>
</dbReference>
<evidence type="ECO:0000313" key="4">
    <source>
        <dbReference type="EMBL" id="VAI13540.1"/>
    </source>
</evidence>
<accession>A0A9R0TII5</accession>
<dbReference type="Proteomes" id="UP000324705">
    <property type="component" value="Chromosome 5A"/>
</dbReference>
<protein>
    <recommendedName>
        <fullName evidence="6">FBD domain-containing protein</fullName>
    </recommendedName>
</protein>
<dbReference type="EMBL" id="LT934119">
    <property type="protein sequence ID" value="VAI13540.1"/>
    <property type="molecule type" value="Genomic_DNA"/>
</dbReference>
<feature type="region of interest" description="Disordered" evidence="1">
    <location>
        <begin position="1"/>
        <end position="50"/>
    </location>
</feature>
<dbReference type="CDD" id="cd22160">
    <property type="entry name" value="F-box_AtFBL13-like"/>
    <property type="match status" value="1"/>
</dbReference>
<dbReference type="PANTHER" id="PTHR32141">
    <property type="match status" value="1"/>
</dbReference>
<dbReference type="InterPro" id="IPR055411">
    <property type="entry name" value="LRR_FXL15/At3g58940/PEG3-like"/>
</dbReference>
<evidence type="ECO:0000313" key="5">
    <source>
        <dbReference type="Proteomes" id="UP000324705"/>
    </source>
</evidence>
<evidence type="ECO:0000259" key="2">
    <source>
        <dbReference type="Pfam" id="PF08387"/>
    </source>
</evidence>
<feature type="compositionally biased region" description="Low complexity" evidence="1">
    <location>
        <begin position="1"/>
        <end position="10"/>
    </location>
</feature>
<dbReference type="Gene3D" id="3.80.10.10">
    <property type="entry name" value="Ribonuclease Inhibitor"/>
    <property type="match status" value="1"/>
</dbReference>
<feature type="domain" description="FBD" evidence="2">
    <location>
        <begin position="369"/>
        <end position="407"/>
    </location>
</feature>
<sequence>MEAGGASTTTTRKRKAAALEGHPAPAPVAAATDPGMGEDDGGGSGENRQDLDRLSSLPDAILGEIISLLPTKQGARTRILVSRWRHLWCSTPLNLDCRHLACTWHELPALMHRIINAHQGPGRRFCTPELLYTINDIDAVEACLLSPALARLEELKLNSWRRQPLPELVFRFSDTLVVFRIEQCSLPDATVHRFHFPRLQRLELVHSSITECSLHSMIAGCPSLEFLLISRCSGPRCLRINSLVLRSVTVSNFTLGAPMLDEIVIESAPCLESLFHLDQDRDLRVSVIFAPKFETLGCTNSTRLLFGSMDIQGSRTIKCLAQTMPTLSLDMVIGLMRSFPCLEKLYIQCNTSRKNNNVWRRKYRDLLRSLDIRLKIMVLKYYSGRKPDVDFVTFFVLNARQLESMTLMVQTDDIDEDFLAKQHHKLQLEKRASHGAQFHFTAERRHEFGYKLSF</sequence>
<dbReference type="OMA" id="RRHEFGY"/>
<dbReference type="InterPro" id="IPR032675">
    <property type="entry name" value="LRR_dom_sf"/>
</dbReference>
<dbReference type="Pfam" id="PF08387">
    <property type="entry name" value="FBD"/>
    <property type="match status" value="1"/>
</dbReference>
<gene>
    <name evidence="4" type="ORF">TRITD_5Av1G034050</name>
</gene>
<organism evidence="4 5">
    <name type="scientific">Triticum turgidum subsp. durum</name>
    <name type="common">Durum wheat</name>
    <name type="synonym">Triticum durum</name>
    <dbReference type="NCBI Taxonomy" id="4567"/>
    <lineage>
        <taxon>Eukaryota</taxon>
        <taxon>Viridiplantae</taxon>
        <taxon>Streptophyta</taxon>
        <taxon>Embryophyta</taxon>
        <taxon>Tracheophyta</taxon>
        <taxon>Spermatophyta</taxon>
        <taxon>Magnoliopsida</taxon>
        <taxon>Liliopsida</taxon>
        <taxon>Poales</taxon>
        <taxon>Poaceae</taxon>
        <taxon>BOP clade</taxon>
        <taxon>Pooideae</taxon>
        <taxon>Triticodae</taxon>
        <taxon>Triticeae</taxon>
        <taxon>Triticinae</taxon>
        <taxon>Triticum</taxon>
    </lineage>
</organism>
<dbReference type="InterPro" id="IPR053781">
    <property type="entry name" value="F-box_AtFBL13-like"/>
</dbReference>
<reference evidence="4 5" key="1">
    <citation type="submission" date="2017-09" db="EMBL/GenBank/DDBJ databases">
        <authorList>
            <consortium name="International Durum Wheat Genome Sequencing Consortium (IDWGSC)"/>
            <person name="Milanesi L."/>
        </authorList>
    </citation>
    <scope>NUCLEOTIDE SEQUENCE [LARGE SCALE GENOMIC DNA]</scope>
    <source>
        <strain evidence="5">cv. Svevo</strain>
    </source>
</reference>
<dbReference type="Gramene" id="TRITD5Av1G034050.2">
    <property type="protein sequence ID" value="TRITD5Av1G034050.2"/>
    <property type="gene ID" value="TRITD5Av1G034050"/>
</dbReference>
<name>A0A9R0TII5_TRITD</name>
<dbReference type="InterPro" id="IPR006566">
    <property type="entry name" value="FBD"/>
</dbReference>
<evidence type="ECO:0000256" key="1">
    <source>
        <dbReference type="SAM" id="MobiDB-lite"/>
    </source>
</evidence>
<dbReference type="Pfam" id="PF24758">
    <property type="entry name" value="LRR_At5g56370"/>
    <property type="match status" value="1"/>
</dbReference>
<dbReference type="SUPFAM" id="SSF52047">
    <property type="entry name" value="RNI-like"/>
    <property type="match status" value="1"/>
</dbReference>
<feature type="domain" description="F-box/LRR-repeat protein 15/At3g58940/PEG3-like LRR" evidence="3">
    <location>
        <begin position="141"/>
        <end position="347"/>
    </location>
</feature>
<proteinExistence type="predicted"/>
<evidence type="ECO:0000259" key="3">
    <source>
        <dbReference type="Pfam" id="PF24758"/>
    </source>
</evidence>
<keyword evidence="5" id="KW-1185">Reference proteome</keyword>
<dbReference type="AlphaFoldDB" id="A0A9R0TII5"/>
<dbReference type="PANTHER" id="PTHR32141:SF123">
    <property type="entry name" value="F-BOX DOMAIN-CONTAINING PROTEIN"/>
    <property type="match status" value="1"/>
</dbReference>
<evidence type="ECO:0008006" key="6">
    <source>
        <dbReference type="Google" id="ProtNLM"/>
    </source>
</evidence>
<dbReference type="InterPro" id="IPR036047">
    <property type="entry name" value="F-box-like_dom_sf"/>
</dbReference>